<keyword evidence="16" id="KW-0614">Plasmid</keyword>
<comment type="subcellular location">
    <subcellularLocation>
        <location evidence="2">Cell membrane</location>
        <topology evidence="2">Multi-pass membrane protein</topology>
    </subcellularLocation>
</comment>
<organism evidence="16 17">
    <name type="scientific">Hymenobacter yonginensis</name>
    <dbReference type="NCBI Taxonomy" id="748197"/>
    <lineage>
        <taxon>Bacteria</taxon>
        <taxon>Pseudomonadati</taxon>
        <taxon>Bacteroidota</taxon>
        <taxon>Cytophagia</taxon>
        <taxon>Cytophagales</taxon>
        <taxon>Hymenobacteraceae</taxon>
        <taxon>Hymenobacter</taxon>
    </lineage>
</organism>
<geneLocation type="plasmid" evidence="16 17">
    <name>unnamed2</name>
</geneLocation>
<feature type="domain" description="PAC" evidence="15">
    <location>
        <begin position="344"/>
        <end position="395"/>
    </location>
</feature>
<dbReference type="CDD" id="cd00082">
    <property type="entry name" value="HisKA"/>
    <property type="match status" value="1"/>
</dbReference>
<dbReference type="Gene3D" id="3.30.450.20">
    <property type="entry name" value="PAS domain"/>
    <property type="match status" value="3"/>
</dbReference>
<evidence type="ECO:0000256" key="2">
    <source>
        <dbReference type="ARBA" id="ARBA00004651"/>
    </source>
</evidence>
<keyword evidence="7" id="KW-0547">Nucleotide-binding</keyword>
<dbReference type="PRINTS" id="PR00344">
    <property type="entry name" value="BCTRLSENSOR"/>
</dbReference>
<dbReference type="Pfam" id="PF08448">
    <property type="entry name" value="PAS_4"/>
    <property type="match status" value="3"/>
</dbReference>
<dbReference type="SUPFAM" id="SSF47384">
    <property type="entry name" value="Homodimeric domain of signal transducing histidine kinase"/>
    <property type="match status" value="1"/>
</dbReference>
<dbReference type="InterPro" id="IPR036890">
    <property type="entry name" value="HATPase_C_sf"/>
</dbReference>
<keyword evidence="8" id="KW-0067">ATP-binding</keyword>
<keyword evidence="17" id="KW-1185">Reference proteome</keyword>
<evidence type="ECO:0000256" key="9">
    <source>
        <dbReference type="ARBA" id="ARBA00022989"/>
    </source>
</evidence>
<sequence length="1014" mass="111307">MKIPVPPSESPSAADRRLAELEAELATLRAVAAVTEHSPNLLIRLDAAGTRAYANAAACAFEQQLPAAAAAELQARLREQAAACLAAGHALRTELGSGGRYFTLTACPEPTTNSATLYFTDITEHYQAEQLVTQQRDFFQSVLNELPGDVAVFSAEHRYIFLNPAAIKNPEIRTWIVGKDDFEYCEYRGFSPERAMGRRQYFTQALTSRTEAAWEEELRLPEGTKYFLRRFLPIYRPDGTLNFMLGYGLDITDRRRTEELLRESDEMLREQQAFQQLVLDVIPAAVYVRDQGRTTFANRAMQELNELARGQTKRVRQNPKGQEAREVAHYAQVDAQVLASGQAVRSEDSLTLANGEVRWFQTVKCPFPRPDGTVLVLGASTDITASKEARLRVERSEKRYRDLQHYALALIYTHTLDGQMLTVNPACAQLMGVPAEVLAAGRLAHALAPPLRPRVENYLRTLNTEGEVRGVVRVSTAAGQTHFVLYHSHRVQEAGQEPYVIGYGQDITDRVLAEQELKRAKKVAETAAQARTTFLANMSHEIRTPLNGVLGMAALLAKTKLTAEQHEQVAIIHSSGQHLLAVINDVLDVAKITSGKLELEQTAFNLCDSVGQAVAPLAQQARQRGLEFRAELPGADCPWVLGDPFRLNQILLNLLSNAIKFTHYGAVTLSSRLLADSADKVTVEFRVSDTGIGIPADKLDYIFESFTQAKADTARQFGGTGLGLNISRALVEQFGSRLVVESTPGQGSTFCFSLTLPKAAAPLSVTAPMPQDGALEGLRVLLVEDNTINRLVARQMVQSWGGHVDEAPDGLVALELLEKNRYDVVLMDIQLPGMSGLDITRHIRQHADASRAGVAILALTANAYQSDMQQYLAAGMNDCLAKPFDEAELCHKLQALRPAAAMLYDLSKFRALAHGNADFVPDIIRSFLHDIPPSLNQLREAVASGRWTEARRLVHFIKPNLEALAVAGTAPLLAELDTISPVTLENPGPMLEVVGQLTAAVGMVLEPLARELPG</sequence>
<dbReference type="InterPro" id="IPR001610">
    <property type="entry name" value="PAC"/>
</dbReference>
<evidence type="ECO:0000313" key="16">
    <source>
        <dbReference type="EMBL" id="WBO86693.1"/>
    </source>
</evidence>
<feature type="domain" description="PAC" evidence="15">
    <location>
        <begin position="212"/>
        <end position="263"/>
    </location>
</feature>
<dbReference type="Gene3D" id="1.10.287.130">
    <property type="match status" value="1"/>
</dbReference>
<dbReference type="InterPro" id="IPR000700">
    <property type="entry name" value="PAS-assoc_C"/>
</dbReference>
<dbReference type="InterPro" id="IPR003594">
    <property type="entry name" value="HATPase_dom"/>
</dbReference>
<evidence type="ECO:0000256" key="6">
    <source>
        <dbReference type="ARBA" id="ARBA00022692"/>
    </source>
</evidence>
<dbReference type="CDD" id="cd16922">
    <property type="entry name" value="HATPase_EvgS-ArcB-TorS-like"/>
    <property type="match status" value="1"/>
</dbReference>
<dbReference type="SMART" id="SM00086">
    <property type="entry name" value="PAC"/>
    <property type="match status" value="3"/>
</dbReference>
<evidence type="ECO:0000256" key="5">
    <source>
        <dbReference type="ARBA" id="ARBA00022553"/>
    </source>
</evidence>
<protein>
    <recommendedName>
        <fullName evidence="3">histidine kinase</fullName>
        <ecNumber evidence="3">2.7.13.3</ecNumber>
    </recommendedName>
</protein>
<dbReference type="SUPFAM" id="SSF55785">
    <property type="entry name" value="PYP-like sensor domain (PAS domain)"/>
    <property type="match status" value="3"/>
</dbReference>
<evidence type="ECO:0000259" key="14">
    <source>
        <dbReference type="PROSITE" id="PS50110"/>
    </source>
</evidence>
<evidence type="ECO:0000256" key="8">
    <source>
        <dbReference type="ARBA" id="ARBA00022840"/>
    </source>
</evidence>
<dbReference type="InterPro" id="IPR013656">
    <property type="entry name" value="PAS_4"/>
</dbReference>
<dbReference type="Pfam" id="PF00512">
    <property type="entry name" value="HisKA"/>
    <property type="match status" value="1"/>
</dbReference>
<feature type="modified residue" description="4-aspartylphosphate" evidence="12">
    <location>
        <position position="828"/>
    </location>
</feature>
<dbReference type="EC" id="2.7.13.3" evidence="3"/>
<dbReference type="InterPro" id="IPR036641">
    <property type="entry name" value="HPT_dom_sf"/>
</dbReference>
<gene>
    <name evidence="16" type="ORF">O9Z63_20650</name>
</gene>
<dbReference type="PROSITE" id="PS50113">
    <property type="entry name" value="PAC"/>
    <property type="match status" value="2"/>
</dbReference>
<keyword evidence="10" id="KW-0902">Two-component regulatory system</keyword>
<evidence type="ECO:0000256" key="3">
    <source>
        <dbReference type="ARBA" id="ARBA00012438"/>
    </source>
</evidence>
<dbReference type="InterPro" id="IPR036097">
    <property type="entry name" value="HisK_dim/P_sf"/>
</dbReference>
<dbReference type="RefSeq" id="WP_270129339.1">
    <property type="nucleotide sequence ID" value="NZ_CP115397.1"/>
</dbReference>
<dbReference type="Pfam" id="PF00072">
    <property type="entry name" value="Response_reg"/>
    <property type="match status" value="1"/>
</dbReference>
<dbReference type="SUPFAM" id="SSF55874">
    <property type="entry name" value="ATPase domain of HSP90 chaperone/DNA topoisomerase II/histidine kinase"/>
    <property type="match status" value="1"/>
</dbReference>
<evidence type="ECO:0000256" key="10">
    <source>
        <dbReference type="ARBA" id="ARBA00023012"/>
    </source>
</evidence>
<evidence type="ECO:0000256" key="1">
    <source>
        <dbReference type="ARBA" id="ARBA00000085"/>
    </source>
</evidence>
<keyword evidence="5 12" id="KW-0597">Phosphoprotein</keyword>
<dbReference type="PROSITE" id="PS50110">
    <property type="entry name" value="RESPONSE_REGULATORY"/>
    <property type="match status" value="1"/>
</dbReference>
<dbReference type="SUPFAM" id="SSF47226">
    <property type="entry name" value="Histidine-containing phosphotransfer domain, HPT domain"/>
    <property type="match status" value="1"/>
</dbReference>
<name>A0ABY7PUS4_9BACT</name>
<feature type="domain" description="Response regulatory" evidence="14">
    <location>
        <begin position="779"/>
        <end position="897"/>
    </location>
</feature>
<evidence type="ECO:0000313" key="17">
    <source>
        <dbReference type="Proteomes" id="UP001211872"/>
    </source>
</evidence>
<dbReference type="InterPro" id="IPR005467">
    <property type="entry name" value="His_kinase_dom"/>
</dbReference>
<reference evidence="16 17" key="1">
    <citation type="journal article" date="2011" name="Int. J. Syst. Evol. Microbiol.">
        <title>Hymenobacter yonginensis sp. nov., isolated from a mesotrophic artificial lake.</title>
        <authorList>
            <person name="Joung Y."/>
            <person name="Cho S.H."/>
            <person name="Kim H."/>
            <person name="Kim S.B."/>
            <person name="Joh K."/>
        </authorList>
    </citation>
    <scope>NUCLEOTIDE SEQUENCE [LARGE SCALE GENOMIC DNA]</scope>
    <source>
        <strain evidence="16 17">KCTC 22745</strain>
    </source>
</reference>
<dbReference type="SMART" id="SM00091">
    <property type="entry name" value="PAS"/>
    <property type="match status" value="3"/>
</dbReference>
<evidence type="ECO:0000256" key="4">
    <source>
        <dbReference type="ARBA" id="ARBA00022475"/>
    </source>
</evidence>
<dbReference type="InterPro" id="IPR003661">
    <property type="entry name" value="HisK_dim/P_dom"/>
</dbReference>
<dbReference type="InterPro" id="IPR001789">
    <property type="entry name" value="Sig_transdc_resp-reg_receiver"/>
</dbReference>
<evidence type="ECO:0000256" key="12">
    <source>
        <dbReference type="PROSITE-ProRule" id="PRU00169"/>
    </source>
</evidence>
<evidence type="ECO:0000259" key="15">
    <source>
        <dbReference type="PROSITE" id="PS50113"/>
    </source>
</evidence>
<dbReference type="InterPro" id="IPR035965">
    <property type="entry name" value="PAS-like_dom_sf"/>
</dbReference>
<dbReference type="SUPFAM" id="SSF52172">
    <property type="entry name" value="CheY-like"/>
    <property type="match status" value="1"/>
</dbReference>
<dbReference type="InterPro" id="IPR011006">
    <property type="entry name" value="CheY-like_superfamily"/>
</dbReference>
<evidence type="ECO:0000256" key="11">
    <source>
        <dbReference type="ARBA" id="ARBA00023136"/>
    </source>
</evidence>
<dbReference type="Gene3D" id="1.20.120.160">
    <property type="entry name" value="HPT domain"/>
    <property type="match status" value="1"/>
</dbReference>
<feature type="domain" description="Histidine kinase" evidence="13">
    <location>
        <begin position="537"/>
        <end position="758"/>
    </location>
</feature>
<dbReference type="SMART" id="SM00388">
    <property type="entry name" value="HisKA"/>
    <property type="match status" value="1"/>
</dbReference>
<dbReference type="NCBIfam" id="TIGR00229">
    <property type="entry name" value="sensory_box"/>
    <property type="match status" value="1"/>
</dbReference>
<dbReference type="Proteomes" id="UP001211872">
    <property type="component" value="Plasmid unnamed2"/>
</dbReference>
<dbReference type="InterPro" id="IPR000014">
    <property type="entry name" value="PAS"/>
</dbReference>
<dbReference type="CDD" id="cd17546">
    <property type="entry name" value="REC_hyHK_CKI1_RcsC-like"/>
    <property type="match status" value="1"/>
</dbReference>
<accession>A0ABY7PUS4</accession>
<dbReference type="Gene3D" id="3.30.565.10">
    <property type="entry name" value="Histidine kinase-like ATPase, C-terminal domain"/>
    <property type="match status" value="1"/>
</dbReference>
<dbReference type="Pfam" id="PF02518">
    <property type="entry name" value="HATPase_c"/>
    <property type="match status" value="1"/>
</dbReference>
<comment type="catalytic activity">
    <reaction evidence="1">
        <text>ATP + protein L-histidine = ADP + protein N-phospho-L-histidine.</text>
        <dbReference type="EC" id="2.7.13.3"/>
    </reaction>
</comment>
<dbReference type="PANTHER" id="PTHR45339:SF1">
    <property type="entry name" value="HYBRID SIGNAL TRANSDUCTION HISTIDINE KINASE J"/>
    <property type="match status" value="1"/>
</dbReference>
<dbReference type="SMART" id="SM00448">
    <property type="entry name" value="REC"/>
    <property type="match status" value="1"/>
</dbReference>
<keyword evidence="11" id="KW-0472">Membrane</keyword>
<dbReference type="SMART" id="SM00387">
    <property type="entry name" value="HATPase_c"/>
    <property type="match status" value="1"/>
</dbReference>
<dbReference type="PROSITE" id="PS50109">
    <property type="entry name" value="HIS_KIN"/>
    <property type="match status" value="1"/>
</dbReference>
<keyword evidence="4" id="KW-1003">Cell membrane</keyword>
<evidence type="ECO:0000259" key="13">
    <source>
        <dbReference type="PROSITE" id="PS50109"/>
    </source>
</evidence>
<dbReference type="InterPro" id="IPR004358">
    <property type="entry name" value="Sig_transdc_His_kin-like_C"/>
</dbReference>
<dbReference type="Gene3D" id="3.40.50.2300">
    <property type="match status" value="1"/>
</dbReference>
<evidence type="ECO:0000256" key="7">
    <source>
        <dbReference type="ARBA" id="ARBA00022741"/>
    </source>
</evidence>
<dbReference type="PANTHER" id="PTHR45339">
    <property type="entry name" value="HYBRID SIGNAL TRANSDUCTION HISTIDINE KINASE J"/>
    <property type="match status" value="1"/>
</dbReference>
<dbReference type="CDD" id="cd00130">
    <property type="entry name" value="PAS"/>
    <property type="match status" value="1"/>
</dbReference>
<dbReference type="EMBL" id="CP115397">
    <property type="protein sequence ID" value="WBO86693.1"/>
    <property type="molecule type" value="Genomic_DNA"/>
</dbReference>
<proteinExistence type="predicted"/>
<keyword evidence="6" id="KW-0812">Transmembrane</keyword>
<keyword evidence="9" id="KW-1133">Transmembrane helix</keyword>